<dbReference type="GO" id="GO:0022857">
    <property type="term" value="F:transmembrane transporter activity"/>
    <property type="evidence" value="ECO:0007669"/>
    <property type="project" value="UniProtKB-UniRule"/>
</dbReference>
<name>A0A4R7C3D4_9HYPH</name>
<sequence>MDKATIITLVLGGSFAALFLGAPVGPLLAFGAMAGLFLLTGSFEAATSLLLAAGFDVSSSFGYIVIPMFIMMGAVAAQTGIVNDLFDAAYKLVGRVAGGLAVATCCASAAFGAVTGSSISAASAMTKVALPQMQKYGYSTRLSAGIIAVSGTLAMMIPPSLMMVFYGIIAQQSIGKLLISGVLPGLFTVLVYSVIILVRAKLNPSIAPAGPRFPVSEIVRSSVKASPFLLVLAALMGGLLLGVWTPNEASAGGVVVVILIGLAKRSLSFQRLFHAGVDSIVTSAAVLVLVMGSILFGKFLALSGITSGLTTMTENAQLSSFQLFLLLVAVYLVLGTFLEGISILALTVPIVLPIILKAGWDPIWFGVILIKLIEIGAVTPPVGLNIFAVKGAAPELKSSDIIMGAVPFWISEIFILFVLYFAPSIALFLPSLM</sequence>
<feature type="transmembrane region" description="Helical" evidence="8">
    <location>
        <begin position="223"/>
        <end position="244"/>
    </location>
</feature>
<evidence type="ECO:0000259" key="9">
    <source>
        <dbReference type="Pfam" id="PF06808"/>
    </source>
</evidence>
<feature type="transmembrane region" description="Helical" evidence="8">
    <location>
        <begin position="101"/>
        <end position="125"/>
    </location>
</feature>
<keyword evidence="2" id="KW-1003">Cell membrane</keyword>
<evidence type="ECO:0000256" key="3">
    <source>
        <dbReference type="ARBA" id="ARBA00022519"/>
    </source>
</evidence>
<keyword evidence="7" id="KW-0813">Transport</keyword>
<dbReference type="GO" id="GO:0005886">
    <property type="term" value="C:plasma membrane"/>
    <property type="evidence" value="ECO:0007669"/>
    <property type="project" value="UniProtKB-SubCell"/>
</dbReference>
<feature type="transmembrane region" description="Helical" evidence="8">
    <location>
        <begin position="146"/>
        <end position="169"/>
    </location>
</feature>
<comment type="subcellular location">
    <subcellularLocation>
        <location evidence="1 7">Cell inner membrane</location>
        <topology evidence="1 7">Multi-pass membrane protein</topology>
    </subcellularLocation>
</comment>
<evidence type="ECO:0000256" key="5">
    <source>
        <dbReference type="ARBA" id="ARBA00022989"/>
    </source>
</evidence>
<accession>A0A4R7C3D4</accession>
<evidence type="ECO:0000256" key="4">
    <source>
        <dbReference type="ARBA" id="ARBA00022692"/>
    </source>
</evidence>
<feature type="domain" description="TRAP C4-dicarboxylate transport system permease DctM subunit" evidence="9">
    <location>
        <begin position="14"/>
        <end position="424"/>
    </location>
</feature>
<evidence type="ECO:0000256" key="1">
    <source>
        <dbReference type="ARBA" id="ARBA00004429"/>
    </source>
</evidence>
<reference evidence="10 11" key="1">
    <citation type="submission" date="2019-03" db="EMBL/GenBank/DDBJ databases">
        <title>Genomic Encyclopedia of Type Strains, Phase IV (KMG-IV): sequencing the most valuable type-strain genomes for metagenomic binning, comparative biology and taxonomic classification.</title>
        <authorList>
            <person name="Goeker M."/>
        </authorList>
    </citation>
    <scope>NUCLEOTIDE SEQUENCE [LARGE SCALE GENOMIC DNA]</scope>
    <source>
        <strain evidence="10 11">DSM 25903</strain>
    </source>
</reference>
<comment type="function">
    <text evidence="7">Part of the tripartite ATP-independent periplasmic (TRAP) transport system.</text>
</comment>
<comment type="caution">
    <text evidence="10">The sequence shown here is derived from an EMBL/GenBank/DDBJ whole genome shotgun (WGS) entry which is preliminary data.</text>
</comment>
<evidence type="ECO:0000256" key="7">
    <source>
        <dbReference type="RuleBase" id="RU369079"/>
    </source>
</evidence>
<dbReference type="Pfam" id="PF06808">
    <property type="entry name" value="DctM"/>
    <property type="match status" value="1"/>
</dbReference>
<feature type="transmembrane region" description="Helical" evidence="8">
    <location>
        <begin position="279"/>
        <end position="303"/>
    </location>
</feature>
<evidence type="ECO:0000256" key="6">
    <source>
        <dbReference type="ARBA" id="ARBA00023136"/>
    </source>
</evidence>
<feature type="transmembrane region" description="Helical" evidence="8">
    <location>
        <begin position="181"/>
        <end position="202"/>
    </location>
</feature>
<evidence type="ECO:0000256" key="8">
    <source>
        <dbReference type="SAM" id="Phobius"/>
    </source>
</evidence>
<protein>
    <submittedName>
        <fullName evidence="10">Tripartite ATP-independent transporter DctM subunit</fullName>
    </submittedName>
</protein>
<keyword evidence="5 8" id="KW-1133">Transmembrane helix</keyword>
<proteinExistence type="predicted"/>
<keyword evidence="11" id="KW-1185">Reference proteome</keyword>
<dbReference type="InterPro" id="IPR010656">
    <property type="entry name" value="DctM"/>
</dbReference>
<dbReference type="PANTHER" id="PTHR33362">
    <property type="entry name" value="SIALIC ACID TRAP TRANSPORTER PERMEASE PROTEIN SIAT-RELATED"/>
    <property type="match status" value="1"/>
</dbReference>
<keyword evidence="4 8" id="KW-0812">Transmembrane</keyword>
<dbReference type="AlphaFoldDB" id="A0A4R7C3D4"/>
<evidence type="ECO:0000256" key="2">
    <source>
        <dbReference type="ARBA" id="ARBA00022475"/>
    </source>
</evidence>
<dbReference type="RefSeq" id="WP_133767988.1">
    <property type="nucleotide sequence ID" value="NZ_SNZR01000011.1"/>
</dbReference>
<feature type="transmembrane region" description="Helical" evidence="8">
    <location>
        <begin position="363"/>
        <end position="388"/>
    </location>
</feature>
<dbReference type="OrthoDB" id="7339120at2"/>
<feature type="transmembrane region" description="Helical" evidence="8">
    <location>
        <begin position="26"/>
        <end position="53"/>
    </location>
</feature>
<keyword evidence="6 8" id="KW-0472">Membrane</keyword>
<feature type="transmembrane region" description="Helical" evidence="8">
    <location>
        <begin position="408"/>
        <end position="429"/>
    </location>
</feature>
<feature type="transmembrane region" description="Helical" evidence="8">
    <location>
        <begin position="60"/>
        <end position="81"/>
    </location>
</feature>
<keyword evidence="3 7" id="KW-0997">Cell inner membrane</keyword>
<evidence type="ECO:0000313" key="11">
    <source>
        <dbReference type="Proteomes" id="UP000295122"/>
    </source>
</evidence>
<dbReference type="InterPro" id="IPR004681">
    <property type="entry name" value="TRAP_DctM"/>
</dbReference>
<organism evidence="10 11">
    <name type="scientific">Enterovirga rhinocerotis</name>
    <dbReference type="NCBI Taxonomy" id="1339210"/>
    <lineage>
        <taxon>Bacteria</taxon>
        <taxon>Pseudomonadati</taxon>
        <taxon>Pseudomonadota</taxon>
        <taxon>Alphaproteobacteria</taxon>
        <taxon>Hyphomicrobiales</taxon>
        <taxon>Methylobacteriaceae</taxon>
        <taxon>Enterovirga</taxon>
    </lineage>
</organism>
<evidence type="ECO:0000313" key="10">
    <source>
        <dbReference type="EMBL" id="TDR92944.1"/>
    </source>
</evidence>
<gene>
    <name evidence="10" type="ORF">EV668_0188</name>
</gene>
<dbReference type="Proteomes" id="UP000295122">
    <property type="component" value="Unassembled WGS sequence"/>
</dbReference>
<dbReference type="PANTHER" id="PTHR33362:SF5">
    <property type="entry name" value="C4-DICARBOXYLATE TRAP TRANSPORTER LARGE PERMEASE PROTEIN DCTM"/>
    <property type="match status" value="1"/>
</dbReference>
<dbReference type="EMBL" id="SNZR01000011">
    <property type="protein sequence ID" value="TDR92944.1"/>
    <property type="molecule type" value="Genomic_DNA"/>
</dbReference>
<dbReference type="PIRSF" id="PIRSF006066">
    <property type="entry name" value="HI0050"/>
    <property type="match status" value="1"/>
</dbReference>
<feature type="transmembrane region" description="Helical" evidence="8">
    <location>
        <begin position="323"/>
        <end position="356"/>
    </location>
</feature>